<sequence>MNSIIRTEHLRKSFDSNHVLKDISLSIEEKSICAVIGQSGTGKSVLFKTIMGMLRPDSGKVWFKDTELSALRKGDLIPLRKSFGYSFQNAALFDSMTVEENLAFPLKEALRIHSKTEIKNRVSTLLEWIELPGIESKRPDELSGGMRKRVGVARALIMKPEVLFFDEPTTGLDPVLSETINNLVVRVNKELQITCVMITHDIPAAFRIAEKIYFLDQGYIAAEGSPGEIAKSDHQMVKDFIRISFSEFKA</sequence>
<dbReference type="Gene3D" id="3.40.50.300">
    <property type="entry name" value="P-loop containing nucleotide triphosphate hydrolases"/>
    <property type="match status" value="1"/>
</dbReference>
<dbReference type="SMART" id="SM00382">
    <property type="entry name" value="AAA"/>
    <property type="match status" value="1"/>
</dbReference>
<evidence type="ECO:0000256" key="2">
    <source>
        <dbReference type="ARBA" id="ARBA00022741"/>
    </source>
</evidence>
<keyword evidence="6" id="KW-1185">Reference proteome</keyword>
<dbReference type="InterPro" id="IPR017871">
    <property type="entry name" value="ABC_transporter-like_CS"/>
</dbReference>
<evidence type="ECO:0000256" key="3">
    <source>
        <dbReference type="ARBA" id="ARBA00022840"/>
    </source>
</evidence>
<keyword evidence="1" id="KW-0813">Transport</keyword>
<evidence type="ECO:0000313" key="6">
    <source>
        <dbReference type="Proteomes" id="UP000009222"/>
    </source>
</evidence>
<dbReference type="STRING" id="545695.TREAZ_1887"/>
<dbReference type="PROSITE" id="PS50893">
    <property type="entry name" value="ABC_TRANSPORTER_2"/>
    <property type="match status" value="1"/>
</dbReference>
<dbReference type="PANTHER" id="PTHR43023:SF6">
    <property type="entry name" value="INTERMEMBRANE PHOSPHOLIPID TRANSPORT SYSTEM ATP-BINDING PROTEIN MLAF"/>
    <property type="match status" value="1"/>
</dbReference>
<dbReference type="GO" id="GO:0005524">
    <property type="term" value="F:ATP binding"/>
    <property type="evidence" value="ECO:0007669"/>
    <property type="project" value="UniProtKB-KW"/>
</dbReference>
<evidence type="ECO:0000256" key="1">
    <source>
        <dbReference type="ARBA" id="ARBA00022448"/>
    </source>
</evidence>
<organism evidence="5 6">
    <name type="scientific">Leadbettera azotonutricia (strain ATCC BAA-888 / DSM 13862 / ZAS-9)</name>
    <name type="common">Treponema azotonutricium</name>
    <dbReference type="NCBI Taxonomy" id="545695"/>
    <lineage>
        <taxon>Bacteria</taxon>
        <taxon>Pseudomonadati</taxon>
        <taxon>Spirochaetota</taxon>
        <taxon>Spirochaetia</taxon>
        <taxon>Spirochaetales</taxon>
        <taxon>Breznakiellaceae</taxon>
        <taxon>Leadbettera</taxon>
    </lineage>
</organism>
<feature type="domain" description="ABC transporter" evidence="4">
    <location>
        <begin position="5"/>
        <end position="242"/>
    </location>
</feature>
<keyword evidence="3 5" id="KW-0067">ATP-binding</keyword>
<dbReference type="Proteomes" id="UP000009222">
    <property type="component" value="Chromosome"/>
</dbReference>
<dbReference type="InParanoid" id="F5YBC3"/>
<reference evidence="6" key="1">
    <citation type="submission" date="2009-12" db="EMBL/GenBank/DDBJ databases">
        <title>Complete sequence of Treponema azotonutricium strain ZAS-9.</title>
        <authorList>
            <person name="Tetu S.G."/>
            <person name="Matson E."/>
            <person name="Ren Q."/>
            <person name="Seshadri R."/>
            <person name="Elbourne L."/>
            <person name="Hassan K.A."/>
            <person name="Durkin A."/>
            <person name="Radune D."/>
            <person name="Mohamoud Y."/>
            <person name="Shay R."/>
            <person name="Jin S."/>
            <person name="Zhang X."/>
            <person name="Lucey K."/>
            <person name="Ballor N.R."/>
            <person name="Ottesen E."/>
            <person name="Rosenthal R."/>
            <person name="Allen A."/>
            <person name="Leadbetter J.R."/>
            <person name="Paulsen I.T."/>
        </authorList>
    </citation>
    <scope>NUCLEOTIDE SEQUENCE [LARGE SCALE GENOMIC DNA]</scope>
    <source>
        <strain evidence="6">ATCC BAA-888 / DSM 13862 / ZAS-9</strain>
    </source>
</reference>
<dbReference type="RefSeq" id="WP_015710149.1">
    <property type="nucleotide sequence ID" value="NC_015577.1"/>
</dbReference>
<evidence type="ECO:0000313" key="5">
    <source>
        <dbReference type="EMBL" id="AEF80590.1"/>
    </source>
</evidence>
<keyword evidence="2" id="KW-0547">Nucleotide-binding</keyword>
<dbReference type="PANTHER" id="PTHR43023">
    <property type="entry name" value="PROTEIN TRIGALACTOSYLDIACYLGLYCEROL 3, CHLOROPLASTIC"/>
    <property type="match status" value="1"/>
</dbReference>
<evidence type="ECO:0000259" key="4">
    <source>
        <dbReference type="PROSITE" id="PS50893"/>
    </source>
</evidence>
<dbReference type="OrthoDB" id="9799337at2"/>
<dbReference type="InterPro" id="IPR003439">
    <property type="entry name" value="ABC_transporter-like_ATP-bd"/>
</dbReference>
<dbReference type="SUPFAM" id="SSF52540">
    <property type="entry name" value="P-loop containing nucleoside triphosphate hydrolases"/>
    <property type="match status" value="1"/>
</dbReference>
<accession>F5YBC3</accession>
<dbReference type="KEGG" id="taz:TREAZ_1887"/>
<dbReference type="PROSITE" id="PS00211">
    <property type="entry name" value="ABC_TRANSPORTER_1"/>
    <property type="match status" value="1"/>
</dbReference>
<dbReference type="Pfam" id="PF00005">
    <property type="entry name" value="ABC_tran"/>
    <property type="match status" value="1"/>
</dbReference>
<dbReference type="InterPro" id="IPR003593">
    <property type="entry name" value="AAA+_ATPase"/>
</dbReference>
<dbReference type="AlphaFoldDB" id="F5YBC3"/>
<dbReference type="InterPro" id="IPR027417">
    <property type="entry name" value="P-loop_NTPase"/>
</dbReference>
<name>F5YBC3_LEAAZ</name>
<protein>
    <submittedName>
        <fullName evidence="5">Putative toluene ABC transporter, ATP-binding protein</fullName>
    </submittedName>
</protein>
<dbReference type="HOGENOM" id="CLU_000604_1_22_12"/>
<dbReference type="eggNOG" id="COG1127">
    <property type="taxonomic scope" value="Bacteria"/>
</dbReference>
<reference evidence="5 6" key="2">
    <citation type="journal article" date="2011" name="ISME J.">
        <title>RNA-seq reveals cooperative metabolic interactions between two termite-gut spirochete species in co-culture.</title>
        <authorList>
            <person name="Rosenthal A.Z."/>
            <person name="Matson E.G."/>
            <person name="Eldar A."/>
            <person name="Leadbetter J.R."/>
        </authorList>
    </citation>
    <scope>NUCLEOTIDE SEQUENCE [LARGE SCALE GENOMIC DNA]</scope>
    <source>
        <strain evidence="6">ATCC BAA-888 / DSM 13862 / ZAS-9</strain>
    </source>
</reference>
<gene>
    <name evidence="5" type="ordered locus">TREAZ_1887</name>
</gene>
<proteinExistence type="predicted"/>
<dbReference type="EMBL" id="CP001841">
    <property type="protein sequence ID" value="AEF80590.1"/>
    <property type="molecule type" value="Genomic_DNA"/>
</dbReference>
<dbReference type="GO" id="GO:0016887">
    <property type="term" value="F:ATP hydrolysis activity"/>
    <property type="evidence" value="ECO:0007669"/>
    <property type="project" value="InterPro"/>
</dbReference>